<name>C5BAK0_EDWI9</name>
<reference evidence="2" key="1">
    <citation type="submission" date="2009-03" db="EMBL/GenBank/DDBJ databases">
        <title>Complete genome sequence of Edwardsiella ictaluri 93-146.</title>
        <authorList>
            <person name="Williams M.L."/>
            <person name="Gillaspy A.F."/>
            <person name="Dyer D.W."/>
            <person name="Thune R.L."/>
            <person name="Waldbieser G.C."/>
            <person name="Schuster S.C."/>
            <person name="Gipson J."/>
            <person name="Zaitshik J."/>
            <person name="Landry C."/>
            <person name="Lawrence M.L."/>
        </authorList>
    </citation>
    <scope>NUCLEOTIDE SEQUENCE [LARGE SCALE GENOMIC DNA]</scope>
    <source>
        <strain evidence="2">93-146</strain>
    </source>
</reference>
<evidence type="ECO:0000313" key="1">
    <source>
        <dbReference type="EMBL" id="ACR70207.2"/>
    </source>
</evidence>
<dbReference type="GeneID" id="69539928"/>
<reference evidence="1 2" key="2">
    <citation type="journal article" date="2012" name="J. Bacteriol.">
        <title>Genome Sequence of Edwardsiella ictaluri 93-146, a Strain Associated with a Natural Channel Catfish Outbreak of Enteric Septicemia of Catfish.</title>
        <authorList>
            <person name="Williams M.L."/>
            <person name="Gillaspy A.F."/>
            <person name="Dyer D.W."/>
            <person name="Thune R.L."/>
            <person name="Waldbieser G.C."/>
            <person name="Schuster S.C."/>
            <person name="Gipson J."/>
            <person name="Zaitshik J."/>
            <person name="Landry C."/>
            <person name="Banes M.M."/>
            <person name="Lawrence M.L."/>
        </authorList>
    </citation>
    <scope>NUCLEOTIDE SEQUENCE [LARGE SCALE GENOMIC DNA]</scope>
    <source>
        <strain evidence="1 2">93-146</strain>
    </source>
</reference>
<protein>
    <submittedName>
        <fullName evidence="1">Uncharacterized protein</fullName>
    </submittedName>
</protein>
<proteinExistence type="predicted"/>
<dbReference type="AlphaFoldDB" id="C5BAK0"/>
<dbReference type="KEGG" id="eic:NT01EI_3055"/>
<dbReference type="Proteomes" id="UP000001485">
    <property type="component" value="Chromosome"/>
</dbReference>
<dbReference type="RefSeq" id="WP_015872295.1">
    <property type="nucleotide sequence ID" value="NC_012779.2"/>
</dbReference>
<dbReference type="EMBL" id="CP001600">
    <property type="protein sequence ID" value="ACR70207.2"/>
    <property type="molecule type" value="Genomic_DNA"/>
</dbReference>
<dbReference type="HOGENOM" id="CLU_136210_0_0_6"/>
<sequence length="137" mass="16030">MRHVGFIGGSSMVELGTPDEMADFFEFFFKSIKDDKNHAILDRLYKKYVRLEELQEINRITQGFKDSLSTDIKDKYSKYIAGIETCIESAKLFHESWGIYQPLRVGITDVPFYIDDKRRPLAQYDALSSEDSPFWLR</sequence>
<accession>C5BAK0</accession>
<evidence type="ECO:0000313" key="2">
    <source>
        <dbReference type="Proteomes" id="UP000001485"/>
    </source>
</evidence>
<dbReference type="OrthoDB" id="8966985at2"/>
<gene>
    <name evidence="1" type="ordered locus">NT01EI_3055</name>
</gene>
<organism evidence="1 2">
    <name type="scientific">Edwardsiella ictaluri (strain 93-146)</name>
    <dbReference type="NCBI Taxonomy" id="634503"/>
    <lineage>
        <taxon>Bacteria</taxon>
        <taxon>Pseudomonadati</taxon>
        <taxon>Pseudomonadota</taxon>
        <taxon>Gammaproteobacteria</taxon>
        <taxon>Enterobacterales</taxon>
        <taxon>Hafniaceae</taxon>
        <taxon>Edwardsiella</taxon>
    </lineage>
</organism>